<reference evidence="1 2" key="1">
    <citation type="journal article" date="2015" name="Genome Biol. Evol.">
        <title>Comparative Genomics of a Bacterivorous Green Alga Reveals Evolutionary Causalities and Consequences of Phago-Mixotrophic Mode of Nutrition.</title>
        <authorList>
            <person name="Burns J.A."/>
            <person name="Paasch A."/>
            <person name="Narechania A."/>
            <person name="Kim E."/>
        </authorList>
    </citation>
    <scope>NUCLEOTIDE SEQUENCE [LARGE SCALE GENOMIC DNA]</scope>
    <source>
        <strain evidence="1 2">PLY_AMNH</strain>
    </source>
</reference>
<proteinExistence type="predicted"/>
<organism evidence="1 2">
    <name type="scientific">Cymbomonas tetramitiformis</name>
    <dbReference type="NCBI Taxonomy" id="36881"/>
    <lineage>
        <taxon>Eukaryota</taxon>
        <taxon>Viridiplantae</taxon>
        <taxon>Chlorophyta</taxon>
        <taxon>Pyramimonadophyceae</taxon>
        <taxon>Pyramimonadales</taxon>
        <taxon>Pyramimonadaceae</taxon>
        <taxon>Cymbomonas</taxon>
    </lineage>
</organism>
<dbReference type="EMBL" id="LGRX02000758">
    <property type="protein sequence ID" value="KAK3287727.1"/>
    <property type="molecule type" value="Genomic_DNA"/>
</dbReference>
<sequence length="92" mass="10195">MLQHRLPVNVPGWCLLSVVKCWFHHVHKFVTTVTNACFSWDGSRVVQPVTIAVVTEHVPVAVVTEHVPVAVVTELVTVAVVTELVTEDRARC</sequence>
<dbReference type="Proteomes" id="UP001190700">
    <property type="component" value="Unassembled WGS sequence"/>
</dbReference>
<accession>A0AAE0H0Q3</accession>
<evidence type="ECO:0000313" key="1">
    <source>
        <dbReference type="EMBL" id="KAK3287727.1"/>
    </source>
</evidence>
<evidence type="ECO:0000313" key="2">
    <source>
        <dbReference type="Proteomes" id="UP001190700"/>
    </source>
</evidence>
<protein>
    <submittedName>
        <fullName evidence="1">Uncharacterized protein</fullName>
    </submittedName>
</protein>
<comment type="caution">
    <text evidence="1">The sequence shown here is derived from an EMBL/GenBank/DDBJ whole genome shotgun (WGS) entry which is preliminary data.</text>
</comment>
<dbReference type="AlphaFoldDB" id="A0AAE0H0Q3"/>
<keyword evidence="2" id="KW-1185">Reference proteome</keyword>
<name>A0AAE0H0Q3_9CHLO</name>
<gene>
    <name evidence="1" type="ORF">CYMTET_4779</name>
</gene>